<dbReference type="Proteomes" id="UP000204235">
    <property type="component" value="Segment"/>
</dbReference>
<protein>
    <submittedName>
        <fullName evidence="1">Uncharacterized protein</fullName>
    </submittedName>
</protein>
<dbReference type="RefSeq" id="YP_009010239.1">
    <property type="nucleotide sequence ID" value="NC_023610.1"/>
</dbReference>
<proteinExistence type="predicted"/>
<dbReference type="KEGG" id="vg:18501079"/>
<keyword evidence="2" id="KW-1185">Reference proteome</keyword>
<name>W8D0J2_9CAUD</name>
<evidence type="ECO:0000313" key="2">
    <source>
        <dbReference type="Proteomes" id="UP000204235"/>
    </source>
</evidence>
<evidence type="ECO:0000313" key="1">
    <source>
        <dbReference type="EMBL" id="AGX01908.1"/>
    </source>
</evidence>
<reference evidence="1 2" key="1">
    <citation type="journal article" date="2014" name="FEMS Microbiol. Lett.">
        <title>The genome of the Erwinia amylovora phage PhiEaH1 reveals greater diversity and broadens the applicability of phages for the treatment of fire blight.</title>
        <authorList>
            <person name="Meczker K."/>
            <person name="Domotor D."/>
            <person name="Vass J."/>
            <person name="Rakhely G."/>
            <person name="Schneider G."/>
            <person name="Kovacs T."/>
        </authorList>
    </citation>
    <scope>NUCLEOTIDE SEQUENCE [LARGE SCALE GENOMIC DNA]</scope>
</reference>
<dbReference type="GeneID" id="18501079"/>
<sequence length="100" mass="11629">MIANHLVVPFILRDFESDVEYLKLQEKKTKMIAAGKHRTTEMYGGKLYYVYTPEFIELNNALLTLEGLRNWGGGDQHYRLLTEEERTNTLPPLLGIEENE</sequence>
<dbReference type="EMBL" id="KF623294">
    <property type="protein sequence ID" value="AGX01908.1"/>
    <property type="molecule type" value="Genomic_DNA"/>
</dbReference>
<organism evidence="1 2">
    <name type="scientific">Erwinia phage PhiEaH1</name>
    <dbReference type="NCBI Taxonomy" id="1401669"/>
    <lineage>
        <taxon>Viruses</taxon>
        <taxon>Duplodnaviria</taxon>
        <taxon>Heunggongvirae</taxon>
        <taxon>Uroviricota</taxon>
        <taxon>Caudoviricetes</taxon>
        <taxon>Chimalliviridae</taxon>
        <taxon>Iapetusvirus</taxon>
        <taxon>Iapetusvirus EaH1</taxon>
    </lineage>
</organism>
<accession>W8D0J2</accession>